<name>A0A5C5WIV6_9BACT</name>
<dbReference type="SMART" id="SM00382">
    <property type="entry name" value="AAA"/>
    <property type="match status" value="1"/>
</dbReference>
<dbReference type="InterPro" id="IPR027417">
    <property type="entry name" value="P-loop_NTPase"/>
</dbReference>
<evidence type="ECO:0000313" key="3">
    <source>
        <dbReference type="EMBL" id="TWT50550.1"/>
    </source>
</evidence>
<evidence type="ECO:0000256" key="1">
    <source>
        <dbReference type="SAM" id="MobiDB-lite"/>
    </source>
</evidence>
<dbReference type="Proteomes" id="UP000316598">
    <property type="component" value="Unassembled WGS sequence"/>
</dbReference>
<keyword evidence="4" id="KW-1185">Reference proteome</keyword>
<reference evidence="3 4" key="1">
    <citation type="submission" date="2019-02" db="EMBL/GenBank/DDBJ databases">
        <title>Deep-cultivation of Planctomycetes and their phenomic and genomic characterization uncovers novel biology.</title>
        <authorList>
            <person name="Wiegand S."/>
            <person name="Jogler M."/>
            <person name="Boedeker C."/>
            <person name="Pinto D."/>
            <person name="Vollmers J."/>
            <person name="Rivas-Marin E."/>
            <person name="Kohn T."/>
            <person name="Peeters S.H."/>
            <person name="Heuer A."/>
            <person name="Rast P."/>
            <person name="Oberbeckmann S."/>
            <person name="Bunk B."/>
            <person name="Jeske O."/>
            <person name="Meyerdierks A."/>
            <person name="Storesund J.E."/>
            <person name="Kallscheuer N."/>
            <person name="Luecker S."/>
            <person name="Lage O.M."/>
            <person name="Pohl T."/>
            <person name="Merkel B.J."/>
            <person name="Hornburger P."/>
            <person name="Mueller R.-W."/>
            <person name="Bruemmer F."/>
            <person name="Labrenz M."/>
            <person name="Spormann A.M."/>
            <person name="Op Den Camp H."/>
            <person name="Overmann J."/>
            <person name="Amann R."/>
            <person name="Jetten M.S.M."/>
            <person name="Mascher T."/>
            <person name="Medema M.H."/>
            <person name="Devos D.P."/>
            <person name="Kaster A.-K."/>
            <person name="Ovreas L."/>
            <person name="Rohde M."/>
            <person name="Galperin M.Y."/>
            <person name="Jogler C."/>
        </authorList>
    </citation>
    <scope>NUCLEOTIDE SEQUENCE [LARGE SCALE GENOMIC DNA]</scope>
    <source>
        <strain evidence="3 4">Pla22</strain>
    </source>
</reference>
<dbReference type="SUPFAM" id="SSF52540">
    <property type="entry name" value="P-loop containing nucleoside triphosphate hydrolases"/>
    <property type="match status" value="1"/>
</dbReference>
<dbReference type="AlphaFoldDB" id="A0A5C5WIV6"/>
<feature type="domain" description="AAA+ ATPase" evidence="2">
    <location>
        <begin position="47"/>
        <end position="173"/>
    </location>
</feature>
<gene>
    <name evidence="3" type="ORF">Pla22_32930</name>
</gene>
<dbReference type="RefSeq" id="WP_146515762.1">
    <property type="nucleotide sequence ID" value="NZ_SJPI01000002.1"/>
</dbReference>
<evidence type="ECO:0000313" key="4">
    <source>
        <dbReference type="Proteomes" id="UP000316598"/>
    </source>
</evidence>
<protein>
    <recommendedName>
        <fullName evidence="2">AAA+ ATPase domain-containing protein</fullName>
    </recommendedName>
</protein>
<dbReference type="PANTHER" id="PTHR35894:SF1">
    <property type="entry name" value="PHOSPHORIBULOKINASE _ URIDINE KINASE FAMILY"/>
    <property type="match status" value="1"/>
</dbReference>
<proteinExistence type="predicted"/>
<dbReference type="Gene3D" id="3.40.50.300">
    <property type="entry name" value="P-loop containing nucleotide triphosphate hydrolases"/>
    <property type="match status" value="1"/>
</dbReference>
<dbReference type="OrthoDB" id="227226at2"/>
<accession>A0A5C5WIV6</accession>
<dbReference type="GO" id="GO:0016887">
    <property type="term" value="F:ATP hydrolysis activity"/>
    <property type="evidence" value="ECO:0007669"/>
    <property type="project" value="InterPro"/>
</dbReference>
<comment type="caution">
    <text evidence="3">The sequence shown here is derived from an EMBL/GenBank/DDBJ whole genome shotgun (WGS) entry which is preliminary data.</text>
</comment>
<feature type="region of interest" description="Disordered" evidence="1">
    <location>
        <begin position="426"/>
        <end position="446"/>
    </location>
</feature>
<organism evidence="3 4">
    <name type="scientific">Rubripirellula amarantea</name>
    <dbReference type="NCBI Taxonomy" id="2527999"/>
    <lineage>
        <taxon>Bacteria</taxon>
        <taxon>Pseudomonadati</taxon>
        <taxon>Planctomycetota</taxon>
        <taxon>Planctomycetia</taxon>
        <taxon>Pirellulales</taxon>
        <taxon>Pirellulaceae</taxon>
        <taxon>Rubripirellula</taxon>
    </lineage>
</organism>
<sequence length="584" mass="62977">MTANTMQSIDNNLSVPPFPPFPSVTRFVDIGSVADTLERLGRSITAREAIALVIGPPGVGKSLIALTVAARFMQSHDVVVLNDTSIDDRTALLRHLLHHLGIDHVAGPANDLHLALVDRICKSPSKKEGLLIVVDEAQSLDPDVLEAIRMVTNIMKDGIRVVSAVICGGVKLDETLTSASMEAFNQRVATRCYLHPMSLDETRSYIHSIIGQCGADPGTTITEDAISAIHHGCNGVPRLINQLMTQAIDVAAESDQVIISEAIVDSAWAILQQLPSPMVDEPKIAGASSRNSGDCAIEFGELSDLSSTSSAIAKASEPMAVEPEMLESDDLPSLRPEISIETPSASWVDDEELTLADEPEFDHLTIEGSSFDEPTIREPAKAETPVVKTPAASSLFGMFDEEEEVAVGASVARPTAVVANQESAYAVTSTQPTPEPANRAASQSCGSLNSLEDSLHQEIIGMRTNDDTAHLSADDGPFGSHISFASLNESEEPELRALPEDDERPVTRPNFRYVDIAIDRPGDDITLAQHHVRDDRDLLVIEDDLEFEVEEAGITDASYDDQPDHDRPVTVDFQAMLSRMRTGS</sequence>
<evidence type="ECO:0000259" key="2">
    <source>
        <dbReference type="SMART" id="SM00382"/>
    </source>
</evidence>
<dbReference type="InterPro" id="IPR052026">
    <property type="entry name" value="ExeA_AAA_ATPase_DNA-bind"/>
</dbReference>
<dbReference type="InterPro" id="IPR049945">
    <property type="entry name" value="AAA_22"/>
</dbReference>
<dbReference type="PANTHER" id="PTHR35894">
    <property type="entry name" value="GENERAL SECRETION PATHWAY PROTEIN A-RELATED"/>
    <property type="match status" value="1"/>
</dbReference>
<dbReference type="EMBL" id="SJPI01000002">
    <property type="protein sequence ID" value="TWT50550.1"/>
    <property type="molecule type" value="Genomic_DNA"/>
</dbReference>
<dbReference type="Pfam" id="PF13401">
    <property type="entry name" value="AAA_22"/>
    <property type="match status" value="1"/>
</dbReference>
<dbReference type="InterPro" id="IPR003593">
    <property type="entry name" value="AAA+_ATPase"/>
</dbReference>